<dbReference type="Pfam" id="PF08014">
    <property type="entry name" value="MATCAP"/>
    <property type="match status" value="1"/>
</dbReference>
<comment type="caution">
    <text evidence="5">The sequence shown here is derived from an EMBL/GenBank/DDBJ whole genome shotgun (WGS) entry which is preliminary data.</text>
</comment>
<dbReference type="GO" id="GO:0006508">
    <property type="term" value="P:proteolysis"/>
    <property type="evidence" value="ECO:0007669"/>
    <property type="project" value="UniProtKB-KW"/>
</dbReference>
<evidence type="ECO:0000313" key="5">
    <source>
        <dbReference type="EMBL" id="RDK83527.1"/>
    </source>
</evidence>
<evidence type="ECO:0000313" key="6">
    <source>
        <dbReference type="Proteomes" id="UP000255317"/>
    </source>
</evidence>
<sequence>MAVAETLIQQHPNLFKIDFNLNKLVQKIELLNYVNPINIEAEKRNFFASKYNVNPNFHYRKIDFNAHKLQQELFSQDIDSIKDEVTRTFFRDVIYDYSGLIQCIETIGKGQKFYYNALKSFGTPTEKDVENARFILHFQDEEYDSEMFPVFSVDEAASYFEEFTKQYDFKFNIRLSTKISAAAMVQNNTQTLILKKNHRFSANQLKVLANHEIGVHMVTTFNGLSQPLKIFHNGFPKNVETQEGLAVFSEYMSGCLTLYRLKELSYRVMAADSLRKGFDFCDTFDLLHNQYKLNREEAYNISLRAHRGGGFTKDYMYLTGLKKVYDSFYNNEDLDPMFTGKVSLEHAPIIKKWQEEGLSSKITYTNFAFQQNDNTNEKLDFILKNLK</sequence>
<dbReference type="Proteomes" id="UP000255317">
    <property type="component" value="Unassembled WGS sequence"/>
</dbReference>
<keyword evidence="3" id="KW-0378">Hydrolase</keyword>
<dbReference type="PANTHER" id="PTHR31817">
    <property type="match status" value="1"/>
</dbReference>
<protein>
    <submittedName>
        <fullName evidence="5">Uncharacterized protein (TIGR02421 family)</fullName>
    </submittedName>
</protein>
<evidence type="ECO:0000256" key="4">
    <source>
        <dbReference type="ARBA" id="ARBA00023049"/>
    </source>
</evidence>
<keyword evidence="6" id="KW-1185">Reference proteome</keyword>
<evidence type="ECO:0000256" key="3">
    <source>
        <dbReference type="ARBA" id="ARBA00022801"/>
    </source>
</evidence>
<dbReference type="AlphaFoldDB" id="A0A370Q570"/>
<gene>
    <name evidence="5" type="ORF">C8D94_10764</name>
</gene>
<dbReference type="GO" id="GO:0080164">
    <property type="term" value="P:regulation of nitric oxide metabolic process"/>
    <property type="evidence" value="ECO:0007669"/>
    <property type="project" value="TreeGrafter"/>
</dbReference>
<accession>A0A370Q570</accession>
<name>A0A370Q570_9FLAO</name>
<dbReference type="InterPro" id="IPR012548">
    <property type="entry name" value="MATCAP"/>
</dbReference>
<dbReference type="PANTHER" id="PTHR31817:SF0">
    <property type="entry name" value="CHROMOSOME UNDETERMINED SCAFFOLD_67, WHOLE GENOME SHOTGUN SEQUENCE"/>
    <property type="match status" value="1"/>
</dbReference>
<reference evidence="5 6" key="1">
    <citation type="submission" date="2018-07" db="EMBL/GenBank/DDBJ databases">
        <title>Genomic Encyclopedia of Type Strains, Phase IV (KMG-IV): sequencing the most valuable type-strain genomes for metagenomic binning, comparative biology and taxonomic classification.</title>
        <authorList>
            <person name="Goeker M."/>
        </authorList>
    </citation>
    <scope>NUCLEOTIDE SEQUENCE [LARGE SCALE GENOMIC DNA]</scope>
    <source>
        <strain evidence="5 6">DSM 101478</strain>
    </source>
</reference>
<dbReference type="OrthoDB" id="9785840at2"/>
<proteinExistence type="predicted"/>
<evidence type="ECO:0000256" key="2">
    <source>
        <dbReference type="ARBA" id="ARBA00022670"/>
    </source>
</evidence>
<keyword evidence="2" id="KW-0645">Protease</keyword>
<dbReference type="EMBL" id="QRAO01000007">
    <property type="protein sequence ID" value="RDK83527.1"/>
    <property type="molecule type" value="Genomic_DNA"/>
</dbReference>
<dbReference type="GO" id="GO:0008237">
    <property type="term" value="F:metallopeptidase activity"/>
    <property type="evidence" value="ECO:0007669"/>
    <property type="project" value="UniProtKB-KW"/>
</dbReference>
<comment type="cofactor">
    <cofactor evidence="1">
        <name>Zn(2+)</name>
        <dbReference type="ChEBI" id="CHEBI:29105"/>
    </cofactor>
</comment>
<keyword evidence="4" id="KW-0482">Metalloprotease</keyword>
<dbReference type="RefSeq" id="WP_115124655.1">
    <property type="nucleotide sequence ID" value="NZ_QRAO01000007.1"/>
</dbReference>
<evidence type="ECO:0000256" key="1">
    <source>
        <dbReference type="ARBA" id="ARBA00001947"/>
    </source>
</evidence>
<dbReference type="SMART" id="SM01154">
    <property type="entry name" value="DUF1704"/>
    <property type="match status" value="1"/>
</dbReference>
<organism evidence="5 6">
    <name type="scientific">Marinirhabdus gelatinilytica</name>
    <dbReference type="NCBI Taxonomy" id="1703343"/>
    <lineage>
        <taxon>Bacteria</taxon>
        <taxon>Pseudomonadati</taxon>
        <taxon>Bacteroidota</taxon>
        <taxon>Flavobacteriia</taxon>
        <taxon>Flavobacteriales</taxon>
        <taxon>Flavobacteriaceae</taxon>
    </lineage>
</organism>